<evidence type="ECO:0000313" key="3">
    <source>
        <dbReference type="Proteomes" id="UP000294597"/>
    </source>
</evidence>
<evidence type="ECO:0000256" key="1">
    <source>
        <dbReference type="SAM" id="SignalP"/>
    </source>
</evidence>
<sequence length="416" mass="44901">MIKKIIVSACLLLSLVSFAQEGTSSPYSFYGIGDVRFKGTAESRSMAGIAVEQDSIHINLQNPASFANLKFTTFALGGTYNTTKLKTDSKKENARRTTLDYLAVGLPFGKVGVGFGLIPYSSVGYKIESISADVNINNRRYDGSGGMNKAFLGVGYKISPNFSIGADAQYNFGKIETNSLEFASGVTIGSREMNRADLSGVNFDIGAMYKAKLGKKINLYTSVNYTLENTLTSKNSRNIATVGFNSGFDVGVVDVLDEQNSVVELKFPSKISLSAGIGESQKWLIAGKVAYQKTSGQANSYNDYQNVGYGKFGSVSVGGYYIPNYNSFTSYAKRVVYRGGLKFEKTGLVVNGESIDDRGLTLGLGLPITGTISNVNIGFEIGKRGTTASGLVQENYANISVGFSLNDKWFVQRKFQ</sequence>
<dbReference type="InterPro" id="IPR006315">
    <property type="entry name" value="OM_autotransptr_brl_dom"/>
</dbReference>
<feature type="chain" id="PRO_5020211553" evidence="1">
    <location>
        <begin position="20"/>
        <end position="416"/>
    </location>
</feature>
<dbReference type="SUPFAM" id="SSF56935">
    <property type="entry name" value="Porins"/>
    <property type="match status" value="1"/>
</dbReference>
<accession>A0A4R5CTD2</accession>
<dbReference type="Proteomes" id="UP000294597">
    <property type="component" value="Unassembled WGS sequence"/>
</dbReference>
<keyword evidence="3" id="KW-1185">Reference proteome</keyword>
<feature type="signal peptide" evidence="1">
    <location>
        <begin position="1"/>
        <end position="19"/>
    </location>
</feature>
<proteinExistence type="predicted"/>
<organism evidence="2 3">
    <name type="scientific">Flavobacterium hiemivividum</name>
    <dbReference type="NCBI Taxonomy" id="2541734"/>
    <lineage>
        <taxon>Bacteria</taxon>
        <taxon>Pseudomonadati</taxon>
        <taxon>Bacteroidota</taxon>
        <taxon>Flavobacteriia</taxon>
        <taxon>Flavobacteriales</taxon>
        <taxon>Flavobacteriaceae</taxon>
        <taxon>Flavobacterium</taxon>
    </lineage>
</organism>
<comment type="caution">
    <text evidence="2">The sequence shown here is derived from an EMBL/GenBank/DDBJ whole genome shotgun (WGS) entry which is preliminary data.</text>
</comment>
<dbReference type="NCBIfam" id="TIGR01414">
    <property type="entry name" value="autotrans_barl"/>
    <property type="match status" value="1"/>
</dbReference>
<dbReference type="EMBL" id="SMFO01000009">
    <property type="protein sequence ID" value="TDE02867.1"/>
    <property type="molecule type" value="Genomic_DNA"/>
</dbReference>
<keyword evidence="1" id="KW-0732">Signal</keyword>
<evidence type="ECO:0000313" key="2">
    <source>
        <dbReference type="EMBL" id="TDE02867.1"/>
    </source>
</evidence>
<reference evidence="2 3" key="1">
    <citation type="submission" date="2019-03" db="EMBL/GenBank/DDBJ databases">
        <title>Flavobacterium TSA-D2 sp. nov., isolated from arctic soil.</title>
        <authorList>
            <person name="Chaudhary D.K."/>
        </authorList>
    </citation>
    <scope>NUCLEOTIDE SEQUENCE [LARGE SCALE GENOMIC DNA]</scope>
    <source>
        <strain evidence="2 3">TSA-D2</strain>
    </source>
</reference>
<gene>
    <name evidence="2" type="ORF">E0F98_11840</name>
</gene>
<dbReference type="Gene3D" id="2.40.160.60">
    <property type="entry name" value="Outer membrane protein transport protein (OMPP1/FadL/TodX)"/>
    <property type="match status" value="1"/>
</dbReference>
<name>A0A4R5CTD2_9FLAO</name>
<protein>
    <submittedName>
        <fullName evidence="2">Autotransporter outer membrane beta-barrel domain-containing protein</fullName>
    </submittedName>
</protein>
<dbReference type="AlphaFoldDB" id="A0A4R5CTD2"/>
<dbReference type="RefSeq" id="WP_132111718.1">
    <property type="nucleotide sequence ID" value="NZ_SMFO01000009.1"/>
</dbReference>
<dbReference type="GO" id="GO:0019867">
    <property type="term" value="C:outer membrane"/>
    <property type="evidence" value="ECO:0007669"/>
    <property type="project" value="InterPro"/>
</dbReference>